<gene>
    <name evidence="2" type="ORF">BLE401_03220</name>
</gene>
<dbReference type="InterPro" id="IPR000780">
    <property type="entry name" value="CheR_MeTrfase"/>
</dbReference>
<dbReference type="InterPro" id="IPR022641">
    <property type="entry name" value="CheR_N"/>
</dbReference>
<dbReference type="EMBL" id="CP018889">
    <property type="protein sequence ID" value="AUI67806.1"/>
    <property type="molecule type" value="Genomic_DNA"/>
</dbReference>
<evidence type="ECO:0000313" key="2">
    <source>
        <dbReference type="EMBL" id="AUI67806.1"/>
    </source>
</evidence>
<dbReference type="STRING" id="288004.AL038_02830"/>
<keyword evidence="2" id="KW-0489">Methyltransferase</keyword>
<evidence type="ECO:0000313" key="3">
    <source>
        <dbReference type="Proteomes" id="UP000234271"/>
    </source>
</evidence>
<dbReference type="PANTHER" id="PTHR24422:SF8">
    <property type="entry name" value="CHEMOTAXIS PROTEIN"/>
    <property type="match status" value="1"/>
</dbReference>
<dbReference type="PRINTS" id="PR00996">
    <property type="entry name" value="CHERMTFRASE"/>
</dbReference>
<dbReference type="PROSITE" id="PS50123">
    <property type="entry name" value="CHER"/>
    <property type="match status" value="1"/>
</dbReference>
<evidence type="ECO:0000259" key="1">
    <source>
        <dbReference type="PROSITE" id="PS50123"/>
    </source>
</evidence>
<proteinExistence type="predicted"/>
<protein>
    <submittedName>
        <fullName evidence="2">Protein-glutamate O-methyltransferase CheR</fullName>
    </submittedName>
</protein>
<name>A0A2N9YBG7_9GAMM</name>
<dbReference type="InterPro" id="IPR050903">
    <property type="entry name" value="Bact_Chemotaxis_MeTrfase"/>
</dbReference>
<dbReference type="SUPFAM" id="SSF53335">
    <property type="entry name" value="S-adenosyl-L-methionine-dependent methyltransferases"/>
    <property type="match status" value="1"/>
</dbReference>
<dbReference type="RefSeq" id="WP_062148719.1">
    <property type="nucleotide sequence ID" value="NZ_CP012373.2"/>
</dbReference>
<dbReference type="Gene3D" id="3.40.50.150">
    <property type="entry name" value="Vaccinia Virus protein VP39"/>
    <property type="match status" value="1"/>
</dbReference>
<dbReference type="InterPro" id="IPR029063">
    <property type="entry name" value="SAM-dependent_MTases_sf"/>
</dbReference>
<dbReference type="Pfam" id="PF01739">
    <property type="entry name" value="CheR"/>
    <property type="match status" value="1"/>
</dbReference>
<dbReference type="GO" id="GO:0008757">
    <property type="term" value="F:S-adenosylmethionine-dependent methyltransferase activity"/>
    <property type="evidence" value="ECO:0007669"/>
    <property type="project" value="InterPro"/>
</dbReference>
<dbReference type="KEGG" id="blep:AL038_02830"/>
<keyword evidence="3" id="KW-1185">Reference proteome</keyword>
<reference evidence="3" key="1">
    <citation type="submission" date="2016-12" db="EMBL/GenBank/DDBJ databases">
        <title>Complete Genome Sequence of Beggiatoa leptomitiformis D-401.</title>
        <authorList>
            <person name="Fomenkov A."/>
            <person name="Vincze T."/>
            <person name="Grabovich M."/>
            <person name="Anton B.P."/>
            <person name="Dubinina G."/>
            <person name="Orlova M."/>
            <person name="Belousova E."/>
            <person name="Roberts R.J."/>
        </authorList>
    </citation>
    <scope>NUCLEOTIDE SEQUENCE [LARGE SCALE GENOMIC DNA]</scope>
    <source>
        <strain evidence="3">D-401</strain>
    </source>
</reference>
<feature type="domain" description="CheR-type methyltransferase" evidence="1">
    <location>
        <begin position="1"/>
        <end position="251"/>
    </location>
</feature>
<dbReference type="Pfam" id="PF03705">
    <property type="entry name" value="CheR_N"/>
    <property type="match status" value="1"/>
</dbReference>
<dbReference type="SUPFAM" id="SSF47757">
    <property type="entry name" value="Chemotaxis receptor methyltransferase CheR, N-terminal domain"/>
    <property type="match status" value="1"/>
</dbReference>
<dbReference type="SMART" id="SM00138">
    <property type="entry name" value="MeTrc"/>
    <property type="match status" value="1"/>
</dbReference>
<dbReference type="AlphaFoldDB" id="A0A2N9YBG7"/>
<dbReference type="InterPro" id="IPR022642">
    <property type="entry name" value="CheR_C"/>
</dbReference>
<dbReference type="PANTHER" id="PTHR24422">
    <property type="entry name" value="CHEMOTAXIS PROTEIN METHYLTRANSFERASE"/>
    <property type="match status" value="1"/>
</dbReference>
<dbReference type="GO" id="GO:0032259">
    <property type="term" value="P:methylation"/>
    <property type="evidence" value="ECO:0007669"/>
    <property type="project" value="UniProtKB-KW"/>
</dbReference>
<sequence>MDDIDIQNIEIQLLLQAIYLKYGYDFRNYAKASLKRRIEHRLLKDKLSSISAMQHRLLYDEDFFSNLLLDLSINVTEMFRDPDFYQAIRKNVIPHLQKFPFLKIWHAGCSTGEEVYSMAILLKEEGLYERTQIYATDMNEVVLRQAKQGIFSMSRLKQYTANYQKAGGTESFSDYYAAHYDHVVMDKSLKENILFSDHNLATDGVFGEMNLIMCRNVMIYFDRDLQNRVFRLFHESLCAGGVLCLGSKETIRLSAYTNAFDDIVKEEKIYLKNNL</sequence>
<organism evidence="2 3">
    <name type="scientific">Beggiatoa leptomitoformis</name>
    <dbReference type="NCBI Taxonomy" id="288004"/>
    <lineage>
        <taxon>Bacteria</taxon>
        <taxon>Pseudomonadati</taxon>
        <taxon>Pseudomonadota</taxon>
        <taxon>Gammaproteobacteria</taxon>
        <taxon>Thiotrichales</taxon>
        <taxon>Thiotrichaceae</taxon>
        <taxon>Beggiatoa</taxon>
    </lineage>
</organism>
<dbReference type="OrthoDB" id="9816309at2"/>
<dbReference type="Proteomes" id="UP000234271">
    <property type="component" value="Chromosome"/>
</dbReference>
<accession>A0A2N9YBG7</accession>
<keyword evidence="2" id="KW-0808">Transferase</keyword>